<sequence>MNPDTKKKIETPPEPFGGGHASLNDLNKTQVLLLALFVAFVTSIASSIVTVTLLDQAPPEITRTINRVVERTIEVAVPTTERVEVERIREVPVIFTEEDMIADAVRNALPAVVFVYELKQDQSEATTTAISDGVAGVNNIASTTTSPQDAQWQTLGMGFVVTTEGVIITSSDLNLSSSKKYKVSQIMGDEAMEWDVVEQESKISGISMLKIADKSNDKKLPTISLFDGKPVLGKTVFAIGSKSKLASVVVGSIESYQESSLGVSSSLGTSIRAGKESIGAPILDTKGNVIGVLGREDKAVGVVEAYIHLAKISLGDR</sequence>
<gene>
    <name evidence="3" type="ORF">COV07_02845</name>
</gene>
<dbReference type="SUPFAM" id="SSF50494">
    <property type="entry name" value="Trypsin-like serine proteases"/>
    <property type="match status" value="1"/>
</dbReference>
<feature type="region of interest" description="Disordered" evidence="1">
    <location>
        <begin position="1"/>
        <end position="20"/>
    </location>
</feature>
<evidence type="ECO:0000256" key="1">
    <source>
        <dbReference type="SAM" id="MobiDB-lite"/>
    </source>
</evidence>
<proteinExistence type="predicted"/>
<dbReference type="Proteomes" id="UP000230833">
    <property type="component" value="Unassembled WGS sequence"/>
</dbReference>
<dbReference type="InterPro" id="IPR009003">
    <property type="entry name" value="Peptidase_S1_PA"/>
</dbReference>
<organism evidence="3 4">
    <name type="scientific">Candidatus Vogelbacteria bacterium CG10_big_fil_rev_8_21_14_0_10_45_14</name>
    <dbReference type="NCBI Taxonomy" id="1975042"/>
    <lineage>
        <taxon>Bacteria</taxon>
        <taxon>Candidatus Vogeliibacteriota</taxon>
    </lineage>
</organism>
<feature type="transmembrane region" description="Helical" evidence="2">
    <location>
        <begin position="31"/>
        <end position="54"/>
    </location>
</feature>
<dbReference type="AlphaFoldDB" id="A0A2H0RJH6"/>
<evidence type="ECO:0000313" key="3">
    <source>
        <dbReference type="EMBL" id="PIR46711.1"/>
    </source>
</evidence>
<protein>
    <recommendedName>
        <fullName evidence="5">Serine protease</fullName>
    </recommendedName>
</protein>
<evidence type="ECO:0000313" key="4">
    <source>
        <dbReference type="Proteomes" id="UP000230833"/>
    </source>
</evidence>
<dbReference type="EMBL" id="PCYL01000030">
    <property type="protein sequence ID" value="PIR46711.1"/>
    <property type="molecule type" value="Genomic_DNA"/>
</dbReference>
<reference evidence="3 4" key="1">
    <citation type="submission" date="2017-09" db="EMBL/GenBank/DDBJ databases">
        <title>Depth-based differentiation of microbial function through sediment-hosted aquifers and enrichment of novel symbionts in the deep terrestrial subsurface.</title>
        <authorList>
            <person name="Probst A.J."/>
            <person name="Ladd B."/>
            <person name="Jarett J.K."/>
            <person name="Geller-Mcgrath D.E."/>
            <person name="Sieber C.M."/>
            <person name="Emerson J.B."/>
            <person name="Anantharaman K."/>
            <person name="Thomas B.C."/>
            <person name="Malmstrom R."/>
            <person name="Stieglmeier M."/>
            <person name="Klingl A."/>
            <person name="Woyke T."/>
            <person name="Ryan C.M."/>
            <person name="Banfield J.F."/>
        </authorList>
    </citation>
    <scope>NUCLEOTIDE SEQUENCE [LARGE SCALE GENOMIC DNA]</scope>
    <source>
        <strain evidence="3">CG10_big_fil_rev_8_21_14_0_10_45_14</strain>
    </source>
</reference>
<feature type="compositionally biased region" description="Basic and acidic residues" evidence="1">
    <location>
        <begin position="1"/>
        <end position="11"/>
    </location>
</feature>
<dbReference type="Gene3D" id="2.40.10.120">
    <property type="match status" value="1"/>
</dbReference>
<keyword evidence="2" id="KW-0472">Membrane</keyword>
<comment type="caution">
    <text evidence="3">The sequence shown here is derived from an EMBL/GenBank/DDBJ whole genome shotgun (WGS) entry which is preliminary data.</text>
</comment>
<dbReference type="Pfam" id="PF13365">
    <property type="entry name" value="Trypsin_2"/>
    <property type="match status" value="1"/>
</dbReference>
<keyword evidence="2" id="KW-0812">Transmembrane</keyword>
<keyword evidence="2" id="KW-1133">Transmembrane helix</keyword>
<accession>A0A2H0RJH6</accession>
<name>A0A2H0RJH6_9BACT</name>
<evidence type="ECO:0000256" key="2">
    <source>
        <dbReference type="SAM" id="Phobius"/>
    </source>
</evidence>
<evidence type="ECO:0008006" key="5">
    <source>
        <dbReference type="Google" id="ProtNLM"/>
    </source>
</evidence>